<name>A0A1E7FTU1_9STRA</name>
<dbReference type="Pfam" id="PF01937">
    <property type="entry name" value="ARMT1-like_dom"/>
    <property type="match status" value="1"/>
</dbReference>
<dbReference type="GO" id="GO:0005634">
    <property type="term" value="C:nucleus"/>
    <property type="evidence" value="ECO:0007669"/>
    <property type="project" value="TreeGrafter"/>
</dbReference>
<evidence type="ECO:0000256" key="6">
    <source>
        <dbReference type="ARBA" id="ARBA00048809"/>
    </source>
</evidence>
<comment type="function">
    <text evidence="7">Metal-dependent phosphatase that shows phosphatase activity against several substrates, including fructose-1-phosphate and fructose-6-phosphate. Its preference for fructose-1-phosphate, a strong glycating agent that causes DNA damage rather than a canonical yeast metabolite, suggests a damage-control function in hexose phosphate metabolism.</text>
</comment>
<dbReference type="KEGG" id="fcy:FRACYDRAFT_180243"/>
<gene>
    <name evidence="10" type="ORF">FRACYDRAFT_180243</name>
</gene>
<feature type="region of interest" description="Disordered" evidence="8">
    <location>
        <begin position="1"/>
        <end position="23"/>
    </location>
</feature>
<dbReference type="GO" id="GO:0006974">
    <property type="term" value="P:DNA damage response"/>
    <property type="evidence" value="ECO:0007669"/>
    <property type="project" value="TreeGrafter"/>
</dbReference>
<evidence type="ECO:0000256" key="5">
    <source>
        <dbReference type="ARBA" id="ARBA00023211"/>
    </source>
</evidence>
<dbReference type="InterPro" id="IPR002791">
    <property type="entry name" value="ARMT1-like_metal-bd"/>
</dbReference>
<comment type="catalytic activity">
    <reaction evidence="1 7">
        <text>beta-D-fructose 1-phosphate + H2O = D-fructose + phosphate</text>
        <dbReference type="Rhea" id="RHEA:35603"/>
        <dbReference type="ChEBI" id="CHEBI:15377"/>
        <dbReference type="ChEBI" id="CHEBI:37721"/>
        <dbReference type="ChEBI" id="CHEBI:43474"/>
        <dbReference type="ChEBI" id="CHEBI:138881"/>
    </reaction>
</comment>
<evidence type="ECO:0000256" key="2">
    <source>
        <dbReference type="ARBA" id="ARBA00009519"/>
    </source>
</evidence>
<reference evidence="10 11" key="1">
    <citation type="submission" date="2016-09" db="EMBL/GenBank/DDBJ databases">
        <title>Extensive genetic diversity and differential bi-allelic expression allows diatom success in the polar Southern Ocean.</title>
        <authorList>
            <consortium name="DOE Joint Genome Institute"/>
            <person name="Mock T."/>
            <person name="Otillar R.P."/>
            <person name="Strauss J."/>
            <person name="Dupont C."/>
            <person name="Frickenhaus S."/>
            <person name="Maumus F."/>
            <person name="Mcmullan M."/>
            <person name="Sanges R."/>
            <person name="Schmutz J."/>
            <person name="Toseland A."/>
            <person name="Valas R."/>
            <person name="Veluchamy A."/>
            <person name="Ward B.J."/>
            <person name="Allen A."/>
            <person name="Barry K."/>
            <person name="Falciatore A."/>
            <person name="Ferrante M."/>
            <person name="Fortunato A.E."/>
            <person name="Gloeckner G."/>
            <person name="Gruber A."/>
            <person name="Hipkin R."/>
            <person name="Janech M."/>
            <person name="Kroth P."/>
            <person name="Leese F."/>
            <person name="Lindquist E."/>
            <person name="Lyon B.R."/>
            <person name="Martin J."/>
            <person name="Mayer C."/>
            <person name="Parker M."/>
            <person name="Quesneville H."/>
            <person name="Raymond J."/>
            <person name="Uhlig C."/>
            <person name="Valentin K.U."/>
            <person name="Worden A.Z."/>
            <person name="Armbrust E.V."/>
            <person name="Bowler C."/>
            <person name="Green B."/>
            <person name="Moulton V."/>
            <person name="Van Oosterhout C."/>
            <person name="Grigoriev I."/>
        </authorList>
    </citation>
    <scope>NUCLEOTIDE SEQUENCE [LARGE SCALE GENOMIC DNA]</scope>
    <source>
        <strain evidence="10 11">CCMP1102</strain>
    </source>
</reference>
<dbReference type="GO" id="GO:0046872">
    <property type="term" value="F:metal ion binding"/>
    <property type="evidence" value="ECO:0007669"/>
    <property type="project" value="UniProtKB-UniRule"/>
</dbReference>
<dbReference type="EC" id="3.1.3.-" evidence="7"/>
<dbReference type="Proteomes" id="UP000095751">
    <property type="component" value="Unassembled WGS sequence"/>
</dbReference>
<comment type="cofactor">
    <cofactor evidence="7">
        <name>Mn(2+)</name>
        <dbReference type="ChEBI" id="CHEBI:29035"/>
    </cofactor>
    <cofactor evidence="7">
        <name>Ni(2+)</name>
        <dbReference type="ChEBI" id="CHEBI:49786"/>
    </cofactor>
</comment>
<keyword evidence="11" id="KW-1185">Reference proteome</keyword>
<comment type="similarity">
    <text evidence="2 7">Belongs to the damage-control phosphatase family. Sugar phosphate phosphatase III subfamily.</text>
</comment>
<feature type="domain" description="Damage-control phosphatase ARMT1-like metal-binding" evidence="9">
    <location>
        <begin position="45"/>
        <end position="471"/>
    </location>
</feature>
<dbReference type="PANTHER" id="PTHR12260">
    <property type="entry name" value="DAMAGE-CONTROL PHOSPHATASE ARMT1"/>
    <property type="match status" value="1"/>
</dbReference>
<evidence type="ECO:0000313" key="11">
    <source>
        <dbReference type="Proteomes" id="UP000095751"/>
    </source>
</evidence>
<keyword evidence="5 7" id="KW-0464">Manganese</keyword>
<comment type="domain">
    <text evidence="7">Subfamily III proteins have a conserved RTxK motif about 40-50 residues from the C-terminus; the threonine may be replaced by serine or cysteine.</text>
</comment>
<keyword evidence="3 7" id="KW-0479">Metal-binding</keyword>
<proteinExistence type="inferred from homology"/>
<dbReference type="InterPro" id="IPR039763">
    <property type="entry name" value="ARMT1"/>
</dbReference>
<dbReference type="InterPro" id="IPR036075">
    <property type="entry name" value="ARMT-1-like_metal-bd_sf"/>
</dbReference>
<dbReference type="FunCoup" id="A0A1E7FTU1">
    <property type="interactions" value="185"/>
</dbReference>
<evidence type="ECO:0000256" key="8">
    <source>
        <dbReference type="SAM" id="MobiDB-lite"/>
    </source>
</evidence>
<dbReference type="Gene3D" id="1.20.930.60">
    <property type="match status" value="1"/>
</dbReference>
<evidence type="ECO:0000259" key="9">
    <source>
        <dbReference type="Pfam" id="PF01937"/>
    </source>
</evidence>
<dbReference type="InParanoid" id="A0A1E7FTU1"/>
<dbReference type="AlphaFoldDB" id="A0A1E7FTU1"/>
<evidence type="ECO:0000256" key="7">
    <source>
        <dbReference type="RuleBase" id="RU367030"/>
    </source>
</evidence>
<dbReference type="OrthoDB" id="541375at2759"/>
<evidence type="ECO:0000256" key="3">
    <source>
        <dbReference type="ARBA" id="ARBA00022723"/>
    </source>
</evidence>
<evidence type="ECO:0000256" key="1">
    <source>
        <dbReference type="ARBA" id="ARBA00001326"/>
    </source>
</evidence>
<sequence>MATTDNSEITTTDPKGPNLPIPDPIYSDIPGTWAYDTMSRRVNEEILQRTYDDNKDVWENNSEFEPILRRFNELRNDLQNASTTKLKLPLQSHLLSISSDNNSNVAACSSSKGSSSSSRLTEWNEWNDILQPFIQKNDTWLTAPWMVTEFYVYRRLLIDVIKYWDEYEYDETFDGDGDVIFNPGYLYDPFQDQKYTGLVSSVASAENVLGKVNNIDKEGSASDDGIKLATSIALWGNKMDLSLWPADASSATKDIFSSILDKAQEGLLNDDSELLVQHCLKLHSNGGGIVDIIVDNAGFELITDLILGQYLIDSGIATTVRYQLKSHPTFVSDALEKDLLQHINYYAELGDDDLEGDDNDNESENLLYPNCKKSGLKWKQYIKEGQWICKENNFWNQAYPMWKMTEPLRTEMKTNCNLAFVKGDANYRRLLGDCNWEFDTKFQDVVGCYFPCPVCALRTLKAEIGCGIPIEETNRASKLDENWQTNGRFGVIQFGTGAESK</sequence>
<dbReference type="Gene3D" id="3.40.50.10880">
    <property type="entry name" value="Uncharacterised protein PF01937, DUF89, domain 3"/>
    <property type="match status" value="1"/>
</dbReference>
<dbReference type="PANTHER" id="PTHR12260:SF6">
    <property type="entry name" value="DAMAGE-CONTROL PHOSPHATASE ARMT1"/>
    <property type="match status" value="1"/>
</dbReference>
<dbReference type="EMBL" id="KV784354">
    <property type="protein sequence ID" value="OEU21569.1"/>
    <property type="molecule type" value="Genomic_DNA"/>
</dbReference>
<evidence type="ECO:0000256" key="4">
    <source>
        <dbReference type="ARBA" id="ARBA00022801"/>
    </source>
</evidence>
<feature type="compositionally biased region" description="Polar residues" evidence="8">
    <location>
        <begin position="1"/>
        <end position="13"/>
    </location>
</feature>
<dbReference type="GO" id="GO:0103026">
    <property type="term" value="F:fructose-1-phosphatase activity"/>
    <property type="evidence" value="ECO:0007669"/>
    <property type="project" value="RHEA"/>
</dbReference>
<evidence type="ECO:0000313" key="10">
    <source>
        <dbReference type="EMBL" id="OEU21569.1"/>
    </source>
</evidence>
<dbReference type="SUPFAM" id="SSF111321">
    <property type="entry name" value="AF1104-like"/>
    <property type="match status" value="1"/>
</dbReference>
<dbReference type="GO" id="GO:0097023">
    <property type="term" value="F:fructose 6-phosphate aldolase activity"/>
    <property type="evidence" value="ECO:0007669"/>
    <property type="project" value="RHEA"/>
</dbReference>
<keyword evidence="4 7" id="KW-0378">Hydrolase</keyword>
<comment type="catalytic activity">
    <reaction evidence="6 7">
        <text>beta-D-fructose 6-phosphate = dihydroxyacetone + D-glyceraldehyde 3-phosphate</text>
        <dbReference type="Rhea" id="RHEA:28002"/>
        <dbReference type="ChEBI" id="CHEBI:16016"/>
        <dbReference type="ChEBI" id="CHEBI:57634"/>
        <dbReference type="ChEBI" id="CHEBI:59776"/>
    </reaction>
</comment>
<organism evidence="10 11">
    <name type="scientific">Fragilariopsis cylindrus CCMP1102</name>
    <dbReference type="NCBI Taxonomy" id="635003"/>
    <lineage>
        <taxon>Eukaryota</taxon>
        <taxon>Sar</taxon>
        <taxon>Stramenopiles</taxon>
        <taxon>Ochrophyta</taxon>
        <taxon>Bacillariophyta</taxon>
        <taxon>Bacillariophyceae</taxon>
        <taxon>Bacillariophycidae</taxon>
        <taxon>Bacillariales</taxon>
        <taxon>Bacillariaceae</taxon>
        <taxon>Fragilariopsis</taxon>
    </lineage>
</organism>
<accession>A0A1E7FTU1</accession>
<protein>
    <recommendedName>
        <fullName evidence="7">Sugar phosphate phosphatase</fullName>
        <ecNumber evidence="7">3.1.3.-</ecNumber>
    </recommendedName>
</protein>